<reference evidence="2" key="1">
    <citation type="submission" date="2021-02" db="EMBL/GenBank/DDBJ databases">
        <authorList>
            <person name="Nowell W R."/>
        </authorList>
    </citation>
    <scope>NUCLEOTIDE SEQUENCE</scope>
</reference>
<organism evidence="2 3">
    <name type="scientific">Rotaria sordida</name>
    <dbReference type="NCBI Taxonomy" id="392033"/>
    <lineage>
        <taxon>Eukaryota</taxon>
        <taxon>Metazoa</taxon>
        <taxon>Spiralia</taxon>
        <taxon>Gnathifera</taxon>
        <taxon>Rotifera</taxon>
        <taxon>Eurotatoria</taxon>
        <taxon>Bdelloidea</taxon>
        <taxon>Philodinida</taxon>
        <taxon>Philodinidae</taxon>
        <taxon>Rotaria</taxon>
    </lineage>
</organism>
<dbReference type="AlphaFoldDB" id="A0A815M5U5"/>
<feature type="coiled-coil region" evidence="1">
    <location>
        <begin position="84"/>
        <end position="111"/>
    </location>
</feature>
<accession>A0A815M5U5</accession>
<name>A0A815M5U5_9BILA</name>
<keyword evidence="1" id="KW-0175">Coiled coil</keyword>
<evidence type="ECO:0000313" key="2">
    <source>
        <dbReference type="EMBL" id="CAF1420050.1"/>
    </source>
</evidence>
<evidence type="ECO:0000256" key="1">
    <source>
        <dbReference type="SAM" id="Coils"/>
    </source>
</evidence>
<protein>
    <submittedName>
        <fullName evidence="2">Uncharacterized protein</fullName>
    </submittedName>
</protein>
<keyword evidence="3" id="KW-1185">Reference proteome</keyword>
<proteinExistence type="predicted"/>
<dbReference type="Proteomes" id="UP000663870">
    <property type="component" value="Unassembled WGS sequence"/>
</dbReference>
<gene>
    <name evidence="2" type="ORF">JXQ802_LOCUS35796</name>
</gene>
<sequence length="207" mass="24337">MFGLLAALNSLPKQREGREALKYENYIRTGQEFPLNRIYRESSIDKRTRKELASIRYKERLQEQIKFVRLMKKLLIKIDHETINNGIDDELEQMRSKVIQLEIKVEKAAHAKNINCEDMFNMDKPDDDYDIELEQMIRNVTLNVSTIENINSKKIQQTSNIINEKFKQVSQSCGDNVNIQTSDMNIDNSHVHGDQILIERIRKKDIK</sequence>
<comment type="caution">
    <text evidence="2">The sequence shown here is derived from an EMBL/GenBank/DDBJ whole genome shotgun (WGS) entry which is preliminary data.</text>
</comment>
<evidence type="ECO:0000313" key="3">
    <source>
        <dbReference type="Proteomes" id="UP000663870"/>
    </source>
</evidence>
<dbReference type="EMBL" id="CAJNOL010001795">
    <property type="protein sequence ID" value="CAF1420050.1"/>
    <property type="molecule type" value="Genomic_DNA"/>
</dbReference>